<reference evidence="2 3" key="1">
    <citation type="journal article" date="2023" name="Plants (Basel)">
        <title>Bridging the Gap: Combining Genomics and Transcriptomics Approaches to Understand Stylosanthes scabra, an Orphan Legume from the Brazilian Caatinga.</title>
        <authorList>
            <person name="Ferreira-Neto J.R.C."/>
            <person name="da Silva M.D."/>
            <person name="Binneck E."/>
            <person name="de Melo N.F."/>
            <person name="da Silva R.H."/>
            <person name="de Melo A.L.T.M."/>
            <person name="Pandolfi V."/>
            <person name="Bustamante F.O."/>
            <person name="Brasileiro-Vidal A.C."/>
            <person name="Benko-Iseppon A.M."/>
        </authorList>
    </citation>
    <scope>NUCLEOTIDE SEQUENCE [LARGE SCALE GENOMIC DNA]</scope>
    <source>
        <tissue evidence="2">Leaves</tissue>
    </source>
</reference>
<keyword evidence="3" id="KW-1185">Reference proteome</keyword>
<comment type="caution">
    <text evidence="2">The sequence shown here is derived from an EMBL/GenBank/DDBJ whole genome shotgun (WGS) entry which is preliminary data.</text>
</comment>
<feature type="region of interest" description="Disordered" evidence="1">
    <location>
        <begin position="29"/>
        <end position="51"/>
    </location>
</feature>
<evidence type="ECO:0000256" key="1">
    <source>
        <dbReference type="SAM" id="MobiDB-lite"/>
    </source>
</evidence>
<gene>
    <name evidence="2" type="primary">nad2</name>
    <name evidence="2" type="ORF">PIB30_074850</name>
</gene>
<evidence type="ECO:0000313" key="3">
    <source>
        <dbReference type="Proteomes" id="UP001341840"/>
    </source>
</evidence>
<accession>A0ABU6SQ92</accession>
<evidence type="ECO:0000313" key="2">
    <source>
        <dbReference type="EMBL" id="MED6138510.1"/>
    </source>
</evidence>
<organism evidence="2 3">
    <name type="scientific">Stylosanthes scabra</name>
    <dbReference type="NCBI Taxonomy" id="79078"/>
    <lineage>
        <taxon>Eukaryota</taxon>
        <taxon>Viridiplantae</taxon>
        <taxon>Streptophyta</taxon>
        <taxon>Embryophyta</taxon>
        <taxon>Tracheophyta</taxon>
        <taxon>Spermatophyta</taxon>
        <taxon>Magnoliopsida</taxon>
        <taxon>eudicotyledons</taxon>
        <taxon>Gunneridae</taxon>
        <taxon>Pentapetalae</taxon>
        <taxon>rosids</taxon>
        <taxon>fabids</taxon>
        <taxon>Fabales</taxon>
        <taxon>Fabaceae</taxon>
        <taxon>Papilionoideae</taxon>
        <taxon>50 kb inversion clade</taxon>
        <taxon>dalbergioids sensu lato</taxon>
        <taxon>Dalbergieae</taxon>
        <taxon>Pterocarpus clade</taxon>
        <taxon>Stylosanthes</taxon>
    </lineage>
</organism>
<protein>
    <submittedName>
        <fullName evidence="2">NADH dehydrogenase subunit 2</fullName>
    </submittedName>
</protein>
<sequence>MHNALPPPPEFHHPKAMIANPSTLNDQSWYADSGASHHCTPDASNLHHSTNYQGQELVIPTKFYSRESKLSSGQLSTQSSAKNTVESRNARCWCASCPRGKKSDKV</sequence>
<name>A0ABU6SQ92_9FABA</name>
<dbReference type="EMBL" id="JASCZI010061355">
    <property type="protein sequence ID" value="MED6138510.1"/>
    <property type="molecule type" value="Genomic_DNA"/>
</dbReference>
<feature type="compositionally biased region" description="Polar residues" evidence="1">
    <location>
        <begin position="42"/>
        <end position="51"/>
    </location>
</feature>
<feature type="compositionally biased region" description="Polar residues" evidence="1">
    <location>
        <begin position="70"/>
        <end position="87"/>
    </location>
</feature>
<dbReference type="Proteomes" id="UP001341840">
    <property type="component" value="Unassembled WGS sequence"/>
</dbReference>
<feature type="region of interest" description="Disordered" evidence="1">
    <location>
        <begin position="68"/>
        <end position="88"/>
    </location>
</feature>
<proteinExistence type="predicted"/>